<name>G8BZX7_TETPH</name>
<dbReference type="GO" id="GO:0045182">
    <property type="term" value="F:translation regulator activity"/>
    <property type="evidence" value="ECO:0007669"/>
    <property type="project" value="EnsemblFungi"/>
</dbReference>
<dbReference type="EMBL" id="HE612867">
    <property type="protein sequence ID" value="CCE65455.1"/>
    <property type="molecule type" value="Genomic_DNA"/>
</dbReference>
<dbReference type="PANTHER" id="PTHR43765">
    <property type="entry name" value="2-DEHYDROPANTOATE 2-REDUCTASE-RELATED"/>
    <property type="match status" value="1"/>
</dbReference>
<sequence>MQRVPRVYAAGSSPLGFYLASQIARIPSHNKFPEVILLLEDEKKLNRFLYKDSNLDFQFRKNNVLLPIQMMASCNPPVYSNGELSVIENLIISAPTSPSFYSTLFKYKNSLNGSSNILLINPEFGFLKGLHSLWKEKTEVPNILIGFVKNYDSFNPPVRFVKEEFQLRVNPPQLDFIVSYFPTNLKNYSYSNDLEHLKYMKEKNPLLKIISKASSLSFSLPRPNKLNVMHSTYGELLIIRMEELIVNSCIDSLTTVYDCIYPSDLLKVDNLEIIVSNVINEQIAVLKREFKFITNIPFTNIALDSKRIYNVVNNKIVQSNASIHKHKLQSNHLNLKYSDANPKVFMKYARYRQMNILWTETIMNLAEEQKQLNRTKFFDYHN</sequence>
<accession>G8BZX7</accession>
<dbReference type="OMA" id="NCKWNDI"/>
<gene>
    <name evidence="2" type="primary">TPHA0L00980</name>
    <name evidence="2" type="ordered locus">TPHA_0L00980</name>
</gene>
<dbReference type="GeneID" id="11531795"/>
<dbReference type="InterPro" id="IPR050838">
    <property type="entry name" value="Ketopantoate_reductase"/>
</dbReference>
<dbReference type="GO" id="GO:0050661">
    <property type="term" value="F:NADP binding"/>
    <property type="evidence" value="ECO:0007669"/>
    <property type="project" value="TreeGrafter"/>
</dbReference>
<dbReference type="Proteomes" id="UP000005666">
    <property type="component" value="Chromosome 12"/>
</dbReference>
<organism evidence="2 3">
    <name type="scientific">Tetrapisispora phaffii (strain ATCC 24235 / CBS 4417 / NBRC 1672 / NRRL Y-8282 / UCD 70-5)</name>
    <name type="common">Yeast</name>
    <name type="synonym">Fabospora phaffii</name>
    <dbReference type="NCBI Taxonomy" id="1071381"/>
    <lineage>
        <taxon>Eukaryota</taxon>
        <taxon>Fungi</taxon>
        <taxon>Dikarya</taxon>
        <taxon>Ascomycota</taxon>
        <taxon>Saccharomycotina</taxon>
        <taxon>Saccharomycetes</taxon>
        <taxon>Saccharomycetales</taxon>
        <taxon>Saccharomycetaceae</taxon>
        <taxon>Tetrapisispora</taxon>
    </lineage>
</organism>
<dbReference type="eggNOG" id="ENOG502RI8G">
    <property type="taxonomic scope" value="Eukaryota"/>
</dbReference>
<dbReference type="AlphaFoldDB" id="G8BZX7"/>
<feature type="domain" description="Ketopantoate reductase C-terminal" evidence="1">
    <location>
        <begin position="239"/>
        <end position="367"/>
    </location>
</feature>
<evidence type="ECO:0000259" key="1">
    <source>
        <dbReference type="Pfam" id="PF08546"/>
    </source>
</evidence>
<evidence type="ECO:0000313" key="2">
    <source>
        <dbReference type="EMBL" id="CCE65455.1"/>
    </source>
</evidence>
<reference evidence="2 3" key="1">
    <citation type="journal article" date="2011" name="Proc. Natl. Acad. Sci. U.S.A.">
        <title>Evolutionary erosion of yeast sex chromosomes by mating-type switching accidents.</title>
        <authorList>
            <person name="Gordon J.L."/>
            <person name="Armisen D."/>
            <person name="Proux-Wera E."/>
            <person name="Oheigeartaigh S.S."/>
            <person name="Byrne K.P."/>
            <person name="Wolfe K.H."/>
        </authorList>
    </citation>
    <scope>NUCLEOTIDE SEQUENCE [LARGE SCALE GENOMIC DNA]</scope>
    <source>
        <strain evidence="3">ATCC 24235 / CBS 4417 / NBRC 1672 / NRRL Y-8282 / UCD 70-5</strain>
    </source>
</reference>
<dbReference type="GO" id="GO:0008677">
    <property type="term" value="F:2-dehydropantoate 2-reductase activity"/>
    <property type="evidence" value="ECO:0007669"/>
    <property type="project" value="TreeGrafter"/>
</dbReference>
<keyword evidence="3" id="KW-1185">Reference proteome</keyword>
<dbReference type="Pfam" id="PF08546">
    <property type="entry name" value="ApbA_C"/>
    <property type="match status" value="1"/>
</dbReference>
<dbReference type="STRING" id="1071381.G8BZX7"/>
<dbReference type="GO" id="GO:0005761">
    <property type="term" value="C:mitochondrial ribosome"/>
    <property type="evidence" value="ECO:0007669"/>
    <property type="project" value="EnsemblFungi"/>
</dbReference>
<dbReference type="OrthoDB" id="73846at2759"/>
<dbReference type="PANTHER" id="PTHR43765:SF4">
    <property type="entry name" value="CYTOCHROME B TRANSLATIONAL ACTIVATOR PROTEIN CBS2"/>
    <property type="match status" value="1"/>
</dbReference>
<dbReference type="RefSeq" id="XP_003687889.1">
    <property type="nucleotide sequence ID" value="XM_003687841.1"/>
</dbReference>
<dbReference type="HOGENOM" id="CLU_031468_10_2_1"/>
<dbReference type="InterPro" id="IPR013752">
    <property type="entry name" value="KPA_reductase"/>
</dbReference>
<protein>
    <recommendedName>
        <fullName evidence="1">Ketopantoate reductase C-terminal domain-containing protein</fullName>
    </recommendedName>
</protein>
<dbReference type="GO" id="GO:0070131">
    <property type="term" value="P:positive regulation of mitochondrial translation"/>
    <property type="evidence" value="ECO:0007669"/>
    <property type="project" value="EnsemblFungi"/>
</dbReference>
<evidence type="ECO:0000313" key="3">
    <source>
        <dbReference type="Proteomes" id="UP000005666"/>
    </source>
</evidence>
<dbReference type="KEGG" id="tpf:TPHA_0L00980"/>
<proteinExistence type="predicted"/>